<gene>
    <name evidence="2" type="ORF">E5S66_01090</name>
</gene>
<comment type="caution">
    <text evidence="2">The sequence shown here is derived from an EMBL/GenBank/DDBJ whole genome shotgun (WGS) entry which is preliminary data.</text>
</comment>
<keyword evidence="3" id="KW-1185">Reference proteome</keyword>
<sequence length="309" mass="34066">MRTHVHALLLALLALLSAPALHAAERAVWVWEDASNGWLDDPAYAGDAIAFLRGRGISTVYLYVEPYPASNRLANDPAAYRVLLSRLRANGIHPHALLGSGHLNSDAYTAAQRRAIAEAQFQGVLDYNASALPAERFEGVSLDIEPHLLNAWSSQKTKLLTQFLDLGRSLMDMKRRSGQSALQVGPAIPFWYDGLRVKWNRRTQYMHEHVLDVFDHAVLMDYRDRADGSDGIIAHARAEIDAAALRGKRVVIGVETAPNEIDKVTFFDNTDAQLEQALAQTAGAYAGHAGFGGFAVHHFESYVEWLAAQ</sequence>
<evidence type="ECO:0000313" key="3">
    <source>
        <dbReference type="Proteomes" id="UP000308508"/>
    </source>
</evidence>
<reference evidence="2 3" key="1">
    <citation type="submission" date="2019-04" db="EMBL/GenBank/DDBJ databases">
        <authorList>
            <person name="Grouzdev D.S."/>
            <person name="Nazina T.N."/>
        </authorList>
    </citation>
    <scope>NUCLEOTIDE SEQUENCE [LARGE SCALE GENOMIC DNA]</scope>
    <source>
        <strain evidence="2 3">SHC 3-19</strain>
    </source>
</reference>
<evidence type="ECO:0008006" key="4">
    <source>
        <dbReference type="Google" id="ProtNLM"/>
    </source>
</evidence>
<keyword evidence="1" id="KW-0732">Signal</keyword>
<feature type="chain" id="PRO_5024392455" description="Fibronectin" evidence="1">
    <location>
        <begin position="24"/>
        <end position="309"/>
    </location>
</feature>
<dbReference type="AlphaFoldDB" id="A0A5R9PHH2"/>
<accession>A0A5R9PHH2</accession>
<dbReference type="STRING" id="1123377.GCA_000423885_00796"/>
<name>A0A5R9PHH2_9GAMM</name>
<evidence type="ECO:0000313" key="2">
    <source>
        <dbReference type="EMBL" id="TLX22656.1"/>
    </source>
</evidence>
<feature type="signal peptide" evidence="1">
    <location>
        <begin position="1"/>
        <end position="23"/>
    </location>
</feature>
<evidence type="ECO:0000256" key="1">
    <source>
        <dbReference type="SAM" id="SignalP"/>
    </source>
</evidence>
<protein>
    <recommendedName>
        <fullName evidence="4">Fibronectin</fullName>
    </recommendedName>
</protein>
<proteinExistence type="predicted"/>
<dbReference type="RefSeq" id="WP_138346779.1">
    <property type="nucleotide sequence ID" value="NZ_SROY01000001.1"/>
</dbReference>
<dbReference type="EMBL" id="SROY01000001">
    <property type="protein sequence ID" value="TLX22656.1"/>
    <property type="molecule type" value="Genomic_DNA"/>
</dbReference>
<dbReference type="Proteomes" id="UP000308508">
    <property type="component" value="Unassembled WGS sequence"/>
</dbReference>
<organism evidence="2 3">
    <name type="scientific">Thermomonas fusca</name>
    <dbReference type="NCBI Taxonomy" id="215690"/>
    <lineage>
        <taxon>Bacteria</taxon>
        <taxon>Pseudomonadati</taxon>
        <taxon>Pseudomonadota</taxon>
        <taxon>Gammaproteobacteria</taxon>
        <taxon>Lysobacterales</taxon>
        <taxon>Lysobacteraceae</taxon>
        <taxon>Thermomonas</taxon>
    </lineage>
</organism>